<dbReference type="EMBL" id="OUUY01000092">
    <property type="protein sequence ID" value="SPQ01170.1"/>
    <property type="molecule type" value="Genomic_DNA"/>
</dbReference>
<name>A0A2U3QIJ0_9BACT</name>
<dbReference type="InterPro" id="IPR038094">
    <property type="entry name" value="Desulfoferrodoxin_N_sf"/>
</dbReference>
<evidence type="ECO:0000313" key="2">
    <source>
        <dbReference type="EMBL" id="SPQ01170.1"/>
    </source>
</evidence>
<evidence type="ECO:0000256" key="1">
    <source>
        <dbReference type="SAM" id="MobiDB-lite"/>
    </source>
</evidence>
<proteinExistence type="predicted"/>
<gene>
    <name evidence="2" type="ORF">NBG4_450017</name>
</gene>
<dbReference type="Proteomes" id="UP000245125">
    <property type="component" value="Unassembled WGS sequence"/>
</dbReference>
<feature type="region of interest" description="Disordered" evidence="1">
    <location>
        <begin position="1"/>
        <end position="31"/>
    </location>
</feature>
<dbReference type="Gene3D" id="2.20.28.100">
    <property type="entry name" value="Desulphoferrodoxin, N-terminal domain"/>
    <property type="match status" value="1"/>
</dbReference>
<accession>A0A2U3QIJ0</accession>
<reference evidence="3" key="1">
    <citation type="submission" date="2018-03" db="EMBL/GenBank/DDBJ databases">
        <authorList>
            <person name="Zecchin S."/>
        </authorList>
    </citation>
    <scope>NUCLEOTIDE SEQUENCE [LARGE SCALE GENOMIC DNA]</scope>
</reference>
<evidence type="ECO:0008006" key="4">
    <source>
        <dbReference type="Google" id="ProtNLM"/>
    </source>
</evidence>
<evidence type="ECO:0000313" key="3">
    <source>
        <dbReference type="Proteomes" id="UP000245125"/>
    </source>
</evidence>
<dbReference type="AlphaFoldDB" id="A0A2U3QIJ0"/>
<organism evidence="2 3">
    <name type="scientific">Candidatus Sulfobium mesophilum</name>
    <dbReference type="NCBI Taxonomy" id="2016548"/>
    <lineage>
        <taxon>Bacteria</taxon>
        <taxon>Pseudomonadati</taxon>
        <taxon>Nitrospirota</taxon>
        <taxon>Nitrospiria</taxon>
        <taxon>Nitrospirales</taxon>
        <taxon>Nitrospiraceae</taxon>
        <taxon>Candidatus Sulfobium</taxon>
    </lineage>
</organism>
<sequence length="80" mass="8432">MAIAKTKGKTAAKKAKVKTAPKKTAVKKTATKTAKKTEGMKKGNRYACSVCGLAVTVDTACGCAETTHLICCDKPMKVKR</sequence>
<keyword evidence="3" id="KW-1185">Reference proteome</keyword>
<protein>
    <recommendedName>
        <fullName evidence="4">Desulfoferrodoxin N-terminal domain-containing protein</fullName>
    </recommendedName>
</protein>